<gene>
    <name evidence="5" type="ORF">HOLleu_37748</name>
</gene>
<organism evidence="5 6">
    <name type="scientific">Holothuria leucospilota</name>
    <name type="common">Black long sea cucumber</name>
    <name type="synonym">Mertensiothuria leucospilota</name>
    <dbReference type="NCBI Taxonomy" id="206669"/>
    <lineage>
        <taxon>Eukaryota</taxon>
        <taxon>Metazoa</taxon>
        <taxon>Echinodermata</taxon>
        <taxon>Eleutherozoa</taxon>
        <taxon>Echinozoa</taxon>
        <taxon>Holothuroidea</taxon>
        <taxon>Aspidochirotacea</taxon>
        <taxon>Aspidochirotida</taxon>
        <taxon>Holothuriidae</taxon>
        <taxon>Holothuria</taxon>
    </lineage>
</organism>
<evidence type="ECO:0000259" key="4">
    <source>
        <dbReference type="PROSITE" id="PS50017"/>
    </source>
</evidence>
<name>A0A9Q1BCK4_HOLLE</name>
<feature type="coiled-coil region" evidence="2">
    <location>
        <begin position="599"/>
        <end position="633"/>
    </location>
</feature>
<dbReference type="PROSITE" id="PS50017">
    <property type="entry name" value="DEATH_DOMAIN"/>
    <property type="match status" value="1"/>
</dbReference>
<accession>A0A9Q1BCK4</accession>
<dbReference type="CDD" id="cd01670">
    <property type="entry name" value="Death"/>
    <property type="match status" value="1"/>
</dbReference>
<dbReference type="AlphaFoldDB" id="A0A9Q1BCK4"/>
<dbReference type="GO" id="GO:0043122">
    <property type="term" value="P:regulation of canonical NF-kappaB signal transduction"/>
    <property type="evidence" value="ECO:0007669"/>
    <property type="project" value="UniProtKB-ARBA"/>
</dbReference>
<evidence type="ECO:0000256" key="1">
    <source>
        <dbReference type="ARBA" id="ARBA00023054"/>
    </source>
</evidence>
<feature type="coiled-coil region" evidence="2">
    <location>
        <begin position="400"/>
        <end position="480"/>
    </location>
</feature>
<dbReference type="GO" id="GO:0071222">
    <property type="term" value="P:cellular response to lipopolysaccharide"/>
    <property type="evidence" value="ECO:0007669"/>
    <property type="project" value="TreeGrafter"/>
</dbReference>
<evidence type="ECO:0000313" key="5">
    <source>
        <dbReference type="EMBL" id="KAJ8022761.1"/>
    </source>
</evidence>
<feature type="region of interest" description="Disordered" evidence="3">
    <location>
        <begin position="247"/>
        <end position="287"/>
    </location>
</feature>
<keyword evidence="6" id="KW-1185">Reference proteome</keyword>
<keyword evidence="1 2" id="KW-0175">Coiled coil</keyword>
<feature type="region of interest" description="Disordered" evidence="3">
    <location>
        <begin position="42"/>
        <end position="99"/>
    </location>
</feature>
<feature type="compositionally biased region" description="Basic and acidic residues" evidence="3">
    <location>
        <begin position="556"/>
        <end position="567"/>
    </location>
</feature>
<dbReference type="GO" id="GO:0005737">
    <property type="term" value="C:cytoplasm"/>
    <property type="evidence" value="ECO:0007669"/>
    <property type="project" value="UniProtKB-ARBA"/>
</dbReference>
<feature type="compositionally biased region" description="Basic and acidic residues" evidence="3">
    <location>
        <begin position="498"/>
        <end position="509"/>
    </location>
</feature>
<dbReference type="PANTHER" id="PTHR31882">
    <property type="entry name" value="TNFAIP3-INTERACTING PROTEIN COILED COIL FAMILY MEMBER"/>
    <property type="match status" value="1"/>
</dbReference>
<feature type="region of interest" description="Disordered" evidence="3">
    <location>
        <begin position="489"/>
        <end position="582"/>
    </location>
</feature>
<evidence type="ECO:0000256" key="2">
    <source>
        <dbReference type="SAM" id="Coils"/>
    </source>
</evidence>
<dbReference type="InterPro" id="IPR000488">
    <property type="entry name" value="Death_dom"/>
</dbReference>
<feature type="compositionally biased region" description="Low complexity" evidence="3">
    <location>
        <begin position="569"/>
        <end position="580"/>
    </location>
</feature>
<feature type="compositionally biased region" description="Basic and acidic residues" evidence="3">
    <location>
        <begin position="251"/>
        <end position="287"/>
    </location>
</feature>
<dbReference type="Gene3D" id="1.20.5.990">
    <property type="entry name" value="Nemo cc2-lz domain - 1d5 darpin complex"/>
    <property type="match status" value="1"/>
</dbReference>
<dbReference type="Gene3D" id="1.10.533.10">
    <property type="entry name" value="Death Domain, Fas"/>
    <property type="match status" value="1"/>
</dbReference>
<feature type="compositionally biased region" description="Basic and acidic residues" evidence="3">
    <location>
        <begin position="531"/>
        <end position="544"/>
    </location>
</feature>
<proteinExistence type="predicted"/>
<dbReference type="SUPFAM" id="SSF47986">
    <property type="entry name" value="DEATH domain"/>
    <property type="match status" value="1"/>
</dbReference>
<comment type="caution">
    <text evidence="5">The sequence shown here is derived from an EMBL/GenBank/DDBJ whole genome shotgun (WGS) entry which is preliminary data.</text>
</comment>
<evidence type="ECO:0000313" key="6">
    <source>
        <dbReference type="Proteomes" id="UP001152320"/>
    </source>
</evidence>
<dbReference type="GO" id="GO:0007165">
    <property type="term" value="P:signal transduction"/>
    <property type="evidence" value="ECO:0007669"/>
    <property type="project" value="InterPro"/>
</dbReference>
<feature type="region of interest" description="Disordered" evidence="3">
    <location>
        <begin position="190"/>
        <end position="234"/>
    </location>
</feature>
<dbReference type="OrthoDB" id="10024774at2759"/>
<sequence>MDTQPSSPKGQLRKDKKIFVRGADTIIRISPNAVILQTSREEGITIPDDMDEFEKVDVKAEDEERESGSASKTNRVEEEGATEEGDVKEERTSSAKIQTGDVISDDQLRELSRHLGKEWRTLALIHLGISNTDVDTITRNTSDLPDSIFRMLSLWRSRQGSNATVENLVDKLKLAVQDKSKWEFLLNSETEEAGEEDASNDPSQGNIASSVSKENPEPFEATFSGSDPLLTPPKEIPSLLLEDLDETNDQSGERAGDGRLSDERQSANVEKRDPIIGSDKSTDDKTLEDIERVSAVFAGFAEDKKDEFTSLGASMGELLQKILTLDHENKRLKTQIQNYKEQRPSEAAASGTEKNDTSCQTKEQDDDAKTQRKNYLQVKRHLQEALNANRDWEDFARKQRDESEAKIKEMKTVIEVLEEKLKMAESSSSDASRQLDSILNATETQASQIEEDNIKLRSENKELQEKLQRLAEEKRKVERFSKGLLKGTVGVESNLVPTRKEKDEKRAGRPTDITRQADPEHLRYGVGRKHHELDSYHELMEKVKTQAKPPPNAFEGYEKQKTSRPETVKGSSKQAKKGSSTADDILFLKEQVAQYQEDFQRERIDRERAASELESLRRELQETKLLLAIQRDEFPAPKAHKAKSTDRETEERIQKGIRYLDPDEVARLRNQSRGREQHYVFGDRY</sequence>
<dbReference type="PANTHER" id="PTHR31882:SF11">
    <property type="entry name" value="HDA1 COMPLEX SUBUNIT 2"/>
    <property type="match status" value="1"/>
</dbReference>
<feature type="domain" description="Death" evidence="4">
    <location>
        <begin position="104"/>
        <end position="173"/>
    </location>
</feature>
<dbReference type="Pfam" id="PF00531">
    <property type="entry name" value="Death"/>
    <property type="match status" value="1"/>
</dbReference>
<dbReference type="EMBL" id="JAIZAY010000020">
    <property type="protein sequence ID" value="KAJ8022761.1"/>
    <property type="molecule type" value="Genomic_DNA"/>
</dbReference>
<protein>
    <recommendedName>
        <fullName evidence="4">Death domain-containing protein</fullName>
    </recommendedName>
</protein>
<dbReference type="GO" id="GO:0006357">
    <property type="term" value="P:regulation of transcription by RNA polymerase II"/>
    <property type="evidence" value="ECO:0007669"/>
    <property type="project" value="TreeGrafter"/>
</dbReference>
<feature type="region of interest" description="Disordered" evidence="3">
    <location>
        <begin position="334"/>
        <end position="370"/>
    </location>
</feature>
<feature type="compositionally biased region" description="Polar residues" evidence="3">
    <location>
        <begin position="200"/>
        <end position="213"/>
    </location>
</feature>
<dbReference type="Proteomes" id="UP001152320">
    <property type="component" value="Chromosome 20"/>
</dbReference>
<dbReference type="InterPro" id="IPR011029">
    <property type="entry name" value="DEATH-like_dom_sf"/>
</dbReference>
<evidence type="ECO:0000256" key="3">
    <source>
        <dbReference type="SAM" id="MobiDB-lite"/>
    </source>
</evidence>
<feature type="compositionally biased region" description="Acidic residues" evidence="3">
    <location>
        <begin position="190"/>
        <end position="199"/>
    </location>
</feature>
<reference evidence="5" key="1">
    <citation type="submission" date="2021-10" db="EMBL/GenBank/DDBJ databases">
        <title>Tropical sea cucumber genome reveals ecological adaptation and Cuvierian tubules defense mechanism.</title>
        <authorList>
            <person name="Chen T."/>
        </authorList>
    </citation>
    <scope>NUCLEOTIDE SEQUENCE</scope>
    <source>
        <strain evidence="5">Nanhai2018</strain>
        <tissue evidence="5">Muscle</tissue>
    </source>
</reference>